<organism evidence="2 3">
    <name type="scientific">Sporomusa malonica</name>
    <dbReference type="NCBI Taxonomy" id="112901"/>
    <lineage>
        <taxon>Bacteria</taxon>
        <taxon>Bacillati</taxon>
        <taxon>Bacillota</taxon>
        <taxon>Negativicutes</taxon>
        <taxon>Selenomonadales</taxon>
        <taxon>Sporomusaceae</taxon>
        <taxon>Sporomusa</taxon>
    </lineage>
</organism>
<evidence type="ECO:0000313" key="2">
    <source>
        <dbReference type="EMBL" id="SMD04306.1"/>
    </source>
</evidence>
<evidence type="ECO:0008006" key="4">
    <source>
        <dbReference type="Google" id="ProtNLM"/>
    </source>
</evidence>
<feature type="transmembrane region" description="Helical" evidence="1">
    <location>
        <begin position="45"/>
        <end position="66"/>
    </location>
</feature>
<evidence type="ECO:0000256" key="1">
    <source>
        <dbReference type="SAM" id="Phobius"/>
    </source>
</evidence>
<reference evidence="2 3" key="1">
    <citation type="submission" date="2017-04" db="EMBL/GenBank/DDBJ databases">
        <authorList>
            <person name="Afonso C.L."/>
            <person name="Miller P.J."/>
            <person name="Scott M.A."/>
            <person name="Spackman E."/>
            <person name="Goraichik I."/>
            <person name="Dimitrov K.M."/>
            <person name="Suarez D.L."/>
            <person name="Swayne D.E."/>
        </authorList>
    </citation>
    <scope>NUCLEOTIDE SEQUENCE [LARGE SCALE GENOMIC DNA]</scope>
    <source>
        <strain evidence="2 3">DSM 5090</strain>
    </source>
</reference>
<accession>A0A1W2E4R2</accession>
<dbReference type="RefSeq" id="WP_084577515.1">
    <property type="nucleotide sequence ID" value="NZ_CP155572.1"/>
</dbReference>
<feature type="transmembrane region" description="Helical" evidence="1">
    <location>
        <begin position="104"/>
        <end position="125"/>
    </location>
</feature>
<dbReference type="EMBL" id="FWXI01000020">
    <property type="protein sequence ID" value="SMD04306.1"/>
    <property type="molecule type" value="Genomic_DNA"/>
</dbReference>
<dbReference type="STRING" id="112901.SAMN04488500_12039"/>
<gene>
    <name evidence="2" type="ORF">SAMN04488500_12039</name>
</gene>
<dbReference type="AlphaFoldDB" id="A0A1W2E4R2"/>
<evidence type="ECO:0000313" key="3">
    <source>
        <dbReference type="Proteomes" id="UP000192738"/>
    </source>
</evidence>
<name>A0A1W2E4R2_9FIRM</name>
<dbReference type="OrthoDB" id="1683367at2"/>
<feature type="transmembrane region" description="Helical" evidence="1">
    <location>
        <begin position="78"/>
        <end position="98"/>
    </location>
</feature>
<sequence>MAYVIAALMAGLSFLLNKLFLRYIGPITVISLGPITEEAAKTLFAYYLGAGIIDVHMVFGVIEATYDWHQDGGKNLTAPLLSIAGHSLFGAVTAGILFVTGRVWLGLAAGIIVHLAYNVTVVRLVSGKMTKN</sequence>
<keyword evidence="1" id="KW-0812">Transmembrane</keyword>
<keyword evidence="3" id="KW-1185">Reference proteome</keyword>
<protein>
    <recommendedName>
        <fullName evidence="4">CAAX protease self-immunity</fullName>
    </recommendedName>
</protein>
<keyword evidence="1" id="KW-1133">Transmembrane helix</keyword>
<dbReference type="Proteomes" id="UP000192738">
    <property type="component" value="Unassembled WGS sequence"/>
</dbReference>
<keyword evidence="1" id="KW-0472">Membrane</keyword>
<proteinExistence type="predicted"/>